<dbReference type="Pfam" id="PF18199">
    <property type="entry name" value="Dynein_C"/>
    <property type="match status" value="1"/>
</dbReference>
<dbReference type="Proteomes" id="UP000008144">
    <property type="component" value="Unassembled WGS sequence"/>
</dbReference>
<dbReference type="PANTHER" id="PTHR46961">
    <property type="entry name" value="DYNEIN HEAVY CHAIN 1, AXONEMAL-LIKE PROTEIN"/>
    <property type="match status" value="1"/>
</dbReference>
<evidence type="ECO:0000259" key="1">
    <source>
        <dbReference type="Pfam" id="PF18199"/>
    </source>
</evidence>
<accession>H2XS35</accession>
<name>H2XS35_CIOIN</name>
<dbReference type="Ensembl" id="ENSCINT00000037112.1">
    <property type="protein sequence ID" value="ENSCINP00000032469.1"/>
    <property type="gene ID" value="ENSCING00000019366.1"/>
</dbReference>
<proteinExistence type="predicted"/>
<feature type="domain" description="Dynein heavy chain C-terminal" evidence="1">
    <location>
        <begin position="1"/>
        <end position="139"/>
    </location>
</feature>
<dbReference type="AlphaFoldDB" id="H2XS35"/>
<dbReference type="OMA" id="YMPDDSS"/>
<dbReference type="InParanoid" id="H2XS35"/>
<dbReference type="InterPro" id="IPR041228">
    <property type="entry name" value="Dynein_C"/>
</dbReference>
<dbReference type="FunFam" id="3.10.490.20:FF:000010">
    <property type="entry name" value="Dynein heavy chain, putative"/>
    <property type="match status" value="1"/>
</dbReference>
<dbReference type="GeneTree" id="ENSGT00940000155533"/>
<reference evidence="2" key="3">
    <citation type="submission" date="2025-09" db="UniProtKB">
        <authorList>
            <consortium name="Ensembl"/>
        </authorList>
    </citation>
    <scope>IDENTIFICATION</scope>
</reference>
<evidence type="ECO:0000313" key="3">
    <source>
        <dbReference type="Proteomes" id="UP000008144"/>
    </source>
</evidence>
<dbReference type="GO" id="GO:0030286">
    <property type="term" value="C:dynein complex"/>
    <property type="evidence" value="ECO:0007669"/>
    <property type="project" value="InterPro"/>
</dbReference>
<keyword evidence="3" id="KW-1185">Reference proteome</keyword>
<dbReference type="GO" id="GO:0045505">
    <property type="term" value="F:dynein intermediate chain binding"/>
    <property type="evidence" value="ECO:0007669"/>
    <property type="project" value="InterPro"/>
</dbReference>
<dbReference type="GO" id="GO:0051959">
    <property type="term" value="F:dynein light intermediate chain binding"/>
    <property type="evidence" value="ECO:0007669"/>
    <property type="project" value="InterPro"/>
</dbReference>
<dbReference type="GO" id="GO:0007018">
    <property type="term" value="P:microtubule-based movement"/>
    <property type="evidence" value="ECO:0007669"/>
    <property type="project" value="InterPro"/>
</dbReference>
<dbReference type="PANTHER" id="PTHR46961:SF19">
    <property type="entry name" value="DYNEIN HEAVY CHAIN 5, AXONEMAL"/>
    <property type="match status" value="1"/>
</dbReference>
<dbReference type="InterPro" id="IPR026983">
    <property type="entry name" value="DHC"/>
</dbReference>
<dbReference type="STRING" id="7719.ENSCINP00000032469"/>
<dbReference type="InterPro" id="IPR043160">
    <property type="entry name" value="Dynein_C_barrel"/>
</dbReference>
<dbReference type="HOGENOM" id="CLU_158212_0_0_1"/>
<organism evidence="2 3">
    <name type="scientific">Ciona intestinalis</name>
    <name type="common">Transparent sea squirt</name>
    <name type="synonym">Ascidia intestinalis</name>
    <dbReference type="NCBI Taxonomy" id="7719"/>
    <lineage>
        <taxon>Eukaryota</taxon>
        <taxon>Metazoa</taxon>
        <taxon>Chordata</taxon>
        <taxon>Tunicata</taxon>
        <taxon>Ascidiacea</taxon>
        <taxon>Phlebobranchia</taxon>
        <taxon>Cionidae</taxon>
        <taxon>Ciona</taxon>
    </lineage>
</organism>
<sequence length="142" mass="16073">MRQEVTRAHTAKGWALDSVVLYNEVTKSMKEDITSPPPAEIGGVYVYGLFLDGAGWDRRNVKLVEPQPKVLFTSMPVVHVYAINTASPNKDDKKGSMNVYHCPVYKKPRRTDLTYVFPLLLRTVQVPEHWTLRGVAILCDTK</sequence>
<reference evidence="3" key="1">
    <citation type="journal article" date="2002" name="Science">
        <title>The draft genome of Ciona intestinalis: insights into chordate and vertebrate origins.</title>
        <authorList>
            <person name="Dehal P."/>
            <person name="Satou Y."/>
            <person name="Campbell R.K."/>
            <person name="Chapman J."/>
            <person name="Degnan B."/>
            <person name="De Tomaso A."/>
            <person name="Davidson B."/>
            <person name="Di Gregorio A."/>
            <person name="Gelpke M."/>
            <person name="Goodstein D.M."/>
            <person name="Harafuji N."/>
            <person name="Hastings K.E."/>
            <person name="Ho I."/>
            <person name="Hotta K."/>
            <person name="Huang W."/>
            <person name="Kawashima T."/>
            <person name="Lemaire P."/>
            <person name="Martinez D."/>
            <person name="Meinertzhagen I.A."/>
            <person name="Necula S."/>
            <person name="Nonaka M."/>
            <person name="Putnam N."/>
            <person name="Rash S."/>
            <person name="Saiga H."/>
            <person name="Satake M."/>
            <person name="Terry A."/>
            <person name="Yamada L."/>
            <person name="Wang H.G."/>
            <person name="Awazu S."/>
            <person name="Azumi K."/>
            <person name="Boore J."/>
            <person name="Branno M."/>
            <person name="Chin-Bow S."/>
            <person name="DeSantis R."/>
            <person name="Doyle S."/>
            <person name="Francino P."/>
            <person name="Keys D.N."/>
            <person name="Haga S."/>
            <person name="Hayashi H."/>
            <person name="Hino K."/>
            <person name="Imai K.S."/>
            <person name="Inaba K."/>
            <person name="Kano S."/>
            <person name="Kobayashi K."/>
            <person name="Kobayashi M."/>
            <person name="Lee B.I."/>
            <person name="Makabe K.W."/>
            <person name="Manohar C."/>
            <person name="Matassi G."/>
            <person name="Medina M."/>
            <person name="Mochizuki Y."/>
            <person name="Mount S."/>
            <person name="Morishita T."/>
            <person name="Miura S."/>
            <person name="Nakayama A."/>
            <person name="Nishizaka S."/>
            <person name="Nomoto H."/>
            <person name="Ohta F."/>
            <person name="Oishi K."/>
            <person name="Rigoutsos I."/>
            <person name="Sano M."/>
            <person name="Sasaki A."/>
            <person name="Sasakura Y."/>
            <person name="Shoguchi E."/>
            <person name="Shin-i T."/>
            <person name="Spagnuolo A."/>
            <person name="Stainier D."/>
            <person name="Suzuki M.M."/>
            <person name="Tassy O."/>
            <person name="Takatori N."/>
            <person name="Tokuoka M."/>
            <person name="Yagi K."/>
            <person name="Yoshizaki F."/>
            <person name="Wada S."/>
            <person name="Zhang C."/>
            <person name="Hyatt P.D."/>
            <person name="Larimer F."/>
            <person name="Detter C."/>
            <person name="Doggett N."/>
            <person name="Glavina T."/>
            <person name="Hawkins T."/>
            <person name="Richardson P."/>
            <person name="Lucas S."/>
            <person name="Kohara Y."/>
            <person name="Levine M."/>
            <person name="Satoh N."/>
            <person name="Rokhsar D.S."/>
        </authorList>
    </citation>
    <scope>NUCLEOTIDE SEQUENCE [LARGE SCALE GENOMIC DNA]</scope>
</reference>
<reference evidence="2" key="2">
    <citation type="submission" date="2025-08" db="UniProtKB">
        <authorList>
            <consortium name="Ensembl"/>
        </authorList>
    </citation>
    <scope>IDENTIFICATION</scope>
</reference>
<dbReference type="Gene3D" id="3.10.490.20">
    <property type="match status" value="1"/>
</dbReference>
<protein>
    <recommendedName>
        <fullName evidence="1">Dynein heavy chain C-terminal domain-containing protein</fullName>
    </recommendedName>
</protein>
<evidence type="ECO:0000313" key="2">
    <source>
        <dbReference type="Ensembl" id="ENSCINP00000032469.1"/>
    </source>
</evidence>